<dbReference type="eggNOG" id="KOG2834">
    <property type="taxonomic scope" value="Eukaryota"/>
</dbReference>
<dbReference type="Gramene" id="EFJ09862">
    <property type="protein sequence ID" value="EFJ09862"/>
    <property type="gene ID" value="SELMODRAFT_129073"/>
</dbReference>
<dbReference type="OMA" id="DYTMSTA"/>
<dbReference type="InterPro" id="IPR029071">
    <property type="entry name" value="Ubiquitin-like_domsf"/>
</dbReference>
<dbReference type="OrthoDB" id="10251089at2759"/>
<dbReference type="STRING" id="88036.D8T0J4"/>
<keyword evidence="8" id="KW-1185">Reference proteome</keyword>
<dbReference type="GO" id="GO:0043130">
    <property type="term" value="F:ubiquitin binding"/>
    <property type="evidence" value="ECO:0000318"/>
    <property type="project" value="GO_Central"/>
</dbReference>
<evidence type="ECO:0000259" key="6">
    <source>
        <dbReference type="PROSITE" id="PS50249"/>
    </source>
</evidence>
<evidence type="ECO:0000256" key="5">
    <source>
        <dbReference type="ARBA" id="ARBA00060618"/>
    </source>
</evidence>
<comment type="pathway">
    <text evidence="5">Protein degradation; proteasomal ubiquitin-dependent pathway.</text>
</comment>
<evidence type="ECO:0000256" key="3">
    <source>
        <dbReference type="ARBA" id="ARBA00022786"/>
    </source>
</evidence>
<dbReference type="PANTHER" id="PTHR12710">
    <property type="entry name" value="NUCLEAR PROTEIN LOCALIZATION 4"/>
    <property type="match status" value="1"/>
</dbReference>
<dbReference type="AlphaFoldDB" id="D8T0J4"/>
<dbReference type="PROSITE" id="PS50249">
    <property type="entry name" value="MPN"/>
    <property type="match status" value="1"/>
</dbReference>
<dbReference type="KEGG" id="smo:SELMODRAFT_129073"/>
<evidence type="ECO:0000256" key="4">
    <source>
        <dbReference type="ARBA" id="ARBA00060043"/>
    </source>
</evidence>
<dbReference type="GO" id="GO:0006511">
    <property type="term" value="P:ubiquitin-dependent protein catabolic process"/>
    <property type="evidence" value="ECO:0000318"/>
    <property type="project" value="GO_Central"/>
</dbReference>
<dbReference type="InterPro" id="IPR037518">
    <property type="entry name" value="MPN"/>
</dbReference>
<sequence>MAAAVVRIRSRDGLERVSVHPKATVLELQMAIERELQVPVSAQYVSRNQSLLMAKDPSGAALMAADMRDPSAALSSLGIGHGSVVFLFYSGKREVAGPKVTPSGAFGKKMTMDDLIARQTRVERQQHAHCNSLSFDRAAANAFQHYVHETLAFGVKRGGFMYGSVTEQGDALVHFIYEPPQQGSEDGLLLLRDPDEERRVDGIAAGLGMRRLGFIFTHTISQGKADYTLSNAEIRQAAQLHAESNFDAWTTALVKLEANGDVQFESFQLSDQCIKLWKEGWFVQDAEDVNPKLSRMNKEVVILGKDTRDVDNVLFLVPVKILDHQGPLSCNFPIENRLTLPSFESLRSHLDSNKSRPYVQRISDFHLLLFLSKSLDIDTDIPRLTEAISTQGSVPDGYQLLIDSLASNHSY</sequence>
<dbReference type="CDD" id="cd17055">
    <property type="entry name" value="Ubl_AtNPL4_like"/>
    <property type="match status" value="1"/>
</dbReference>
<dbReference type="Gene3D" id="3.10.20.90">
    <property type="entry name" value="Phosphatidylinositol 3-kinase Catalytic Subunit, Chain A, domain 1"/>
    <property type="match status" value="1"/>
</dbReference>
<dbReference type="Pfam" id="PF11543">
    <property type="entry name" value="UN_NPL4"/>
    <property type="match status" value="1"/>
</dbReference>
<proteinExistence type="inferred from homology"/>
<accession>D8T0J4</accession>
<dbReference type="CDD" id="cd08061">
    <property type="entry name" value="MPN_NPL4"/>
    <property type="match status" value="1"/>
</dbReference>
<dbReference type="Pfam" id="PF05021">
    <property type="entry name" value="NPL4"/>
    <property type="match status" value="1"/>
</dbReference>
<name>D8T0J4_SELML</name>
<dbReference type="InterPro" id="IPR016563">
    <property type="entry name" value="Npl4"/>
</dbReference>
<dbReference type="InParanoid" id="D8T0J4"/>
<feature type="domain" description="MPN" evidence="6">
    <location>
        <begin position="132"/>
        <end position="273"/>
    </location>
</feature>
<dbReference type="PANTHER" id="PTHR12710:SF0">
    <property type="entry name" value="NUCLEAR PROTEIN LOCALIZATION PROTEIN 4 HOMOLOG"/>
    <property type="match status" value="1"/>
</dbReference>
<dbReference type="FunFam" id="3.10.20.90:FF:000331">
    <property type="entry name" value="NPL4-like protein 1"/>
    <property type="match status" value="1"/>
</dbReference>
<dbReference type="EMBL" id="GL377658">
    <property type="protein sequence ID" value="EFJ09862.1"/>
    <property type="molecule type" value="Genomic_DNA"/>
</dbReference>
<dbReference type="GO" id="GO:0031625">
    <property type="term" value="F:ubiquitin protein ligase binding"/>
    <property type="evidence" value="ECO:0000318"/>
    <property type="project" value="GO_Central"/>
</dbReference>
<comment type="similarity">
    <text evidence="1">Belongs to the NPL4 family.</text>
</comment>
<dbReference type="InterPro" id="IPR007717">
    <property type="entry name" value="NPL4_C"/>
</dbReference>
<dbReference type="HOGENOM" id="CLU_052923_0_0_1"/>
<dbReference type="Proteomes" id="UP000001514">
    <property type="component" value="Unassembled WGS sequence"/>
</dbReference>
<dbReference type="SUPFAM" id="SSF54236">
    <property type="entry name" value="Ubiquitin-like"/>
    <property type="match status" value="1"/>
</dbReference>
<evidence type="ECO:0000313" key="8">
    <source>
        <dbReference type="Proteomes" id="UP000001514"/>
    </source>
</evidence>
<dbReference type="FunCoup" id="D8T0J4">
    <property type="interactions" value="4393"/>
</dbReference>
<organism evidence="8">
    <name type="scientific">Selaginella moellendorffii</name>
    <name type="common">Spikemoss</name>
    <dbReference type="NCBI Taxonomy" id="88036"/>
    <lineage>
        <taxon>Eukaryota</taxon>
        <taxon>Viridiplantae</taxon>
        <taxon>Streptophyta</taxon>
        <taxon>Embryophyta</taxon>
        <taxon>Tracheophyta</taxon>
        <taxon>Lycopodiopsida</taxon>
        <taxon>Selaginellales</taxon>
        <taxon>Selaginellaceae</taxon>
        <taxon>Selaginella</taxon>
    </lineage>
</organism>
<protein>
    <recommendedName>
        <fullName evidence="6">MPN domain-containing protein</fullName>
    </recommendedName>
</protein>
<reference evidence="7 8" key="1">
    <citation type="journal article" date="2011" name="Science">
        <title>The Selaginella genome identifies genetic changes associated with the evolution of vascular plants.</title>
        <authorList>
            <person name="Banks J.A."/>
            <person name="Nishiyama T."/>
            <person name="Hasebe M."/>
            <person name="Bowman J.L."/>
            <person name="Gribskov M."/>
            <person name="dePamphilis C."/>
            <person name="Albert V.A."/>
            <person name="Aono N."/>
            <person name="Aoyama T."/>
            <person name="Ambrose B.A."/>
            <person name="Ashton N.W."/>
            <person name="Axtell M.J."/>
            <person name="Barker E."/>
            <person name="Barker M.S."/>
            <person name="Bennetzen J.L."/>
            <person name="Bonawitz N.D."/>
            <person name="Chapple C."/>
            <person name="Cheng C."/>
            <person name="Correa L.G."/>
            <person name="Dacre M."/>
            <person name="DeBarry J."/>
            <person name="Dreyer I."/>
            <person name="Elias M."/>
            <person name="Engstrom E.M."/>
            <person name="Estelle M."/>
            <person name="Feng L."/>
            <person name="Finet C."/>
            <person name="Floyd S.K."/>
            <person name="Frommer W.B."/>
            <person name="Fujita T."/>
            <person name="Gramzow L."/>
            <person name="Gutensohn M."/>
            <person name="Harholt J."/>
            <person name="Hattori M."/>
            <person name="Heyl A."/>
            <person name="Hirai T."/>
            <person name="Hiwatashi Y."/>
            <person name="Ishikawa M."/>
            <person name="Iwata M."/>
            <person name="Karol K.G."/>
            <person name="Koehler B."/>
            <person name="Kolukisaoglu U."/>
            <person name="Kubo M."/>
            <person name="Kurata T."/>
            <person name="Lalonde S."/>
            <person name="Li K."/>
            <person name="Li Y."/>
            <person name="Litt A."/>
            <person name="Lyons E."/>
            <person name="Manning G."/>
            <person name="Maruyama T."/>
            <person name="Michael T.P."/>
            <person name="Mikami K."/>
            <person name="Miyazaki S."/>
            <person name="Morinaga S."/>
            <person name="Murata T."/>
            <person name="Mueller-Roeber B."/>
            <person name="Nelson D.R."/>
            <person name="Obara M."/>
            <person name="Oguri Y."/>
            <person name="Olmstead R.G."/>
            <person name="Onodera N."/>
            <person name="Petersen B.L."/>
            <person name="Pils B."/>
            <person name="Prigge M."/>
            <person name="Rensing S.A."/>
            <person name="Riano-Pachon D.M."/>
            <person name="Roberts A.W."/>
            <person name="Sato Y."/>
            <person name="Scheller H.V."/>
            <person name="Schulz B."/>
            <person name="Schulz C."/>
            <person name="Shakirov E.V."/>
            <person name="Shibagaki N."/>
            <person name="Shinohara N."/>
            <person name="Shippen D.E."/>
            <person name="Soerensen I."/>
            <person name="Sotooka R."/>
            <person name="Sugimoto N."/>
            <person name="Sugita M."/>
            <person name="Sumikawa N."/>
            <person name="Tanurdzic M."/>
            <person name="Theissen G."/>
            <person name="Ulvskov P."/>
            <person name="Wakazuki S."/>
            <person name="Weng J.K."/>
            <person name="Willats W.W."/>
            <person name="Wipf D."/>
            <person name="Wolf P.G."/>
            <person name="Yang L."/>
            <person name="Zimmer A.D."/>
            <person name="Zhu Q."/>
            <person name="Mitros T."/>
            <person name="Hellsten U."/>
            <person name="Loque D."/>
            <person name="Otillar R."/>
            <person name="Salamov A."/>
            <person name="Schmutz J."/>
            <person name="Shapiro H."/>
            <person name="Lindquist E."/>
            <person name="Lucas S."/>
            <person name="Rokhsar D."/>
            <person name="Grigoriev I.V."/>
        </authorList>
    </citation>
    <scope>NUCLEOTIDE SEQUENCE [LARGE SCALE GENOMIC DNA]</scope>
</reference>
<evidence type="ECO:0000256" key="2">
    <source>
        <dbReference type="ARBA" id="ARBA00022553"/>
    </source>
</evidence>
<gene>
    <name evidence="7" type="ORF">SELMODRAFT_129073</name>
</gene>
<keyword evidence="3" id="KW-0833">Ubl conjugation pathway</keyword>
<evidence type="ECO:0000313" key="7">
    <source>
        <dbReference type="EMBL" id="EFJ09862.1"/>
    </source>
</evidence>
<dbReference type="InterPro" id="IPR024682">
    <property type="entry name" value="Npl4_Ub-like_dom"/>
</dbReference>
<evidence type="ECO:0000256" key="1">
    <source>
        <dbReference type="ARBA" id="ARBA00011025"/>
    </source>
</evidence>
<keyword evidence="2" id="KW-0597">Phosphoprotein</keyword>
<dbReference type="GO" id="GO:0005634">
    <property type="term" value="C:nucleus"/>
    <property type="evidence" value="ECO:0000318"/>
    <property type="project" value="GO_Central"/>
</dbReference>
<comment type="function">
    <text evidence="4">May be part of a complex that binds ubiquitinated proteins and that is necessary for the export of misfolded proteins from the ER to the cytoplasm, where they are degraded by the proteasome.</text>
</comment>